<protein>
    <submittedName>
        <fullName evidence="2">Uncharacterized protein</fullName>
    </submittedName>
</protein>
<reference evidence="2" key="1">
    <citation type="journal article" date="2019" name="Sci. Rep.">
        <title>Draft genome of Tanacetum cinerariifolium, the natural source of mosquito coil.</title>
        <authorList>
            <person name="Yamashiro T."/>
            <person name="Shiraishi A."/>
            <person name="Satake H."/>
            <person name="Nakayama K."/>
        </authorList>
    </citation>
    <scope>NUCLEOTIDE SEQUENCE</scope>
</reference>
<comment type="caution">
    <text evidence="2">The sequence shown here is derived from an EMBL/GenBank/DDBJ whole genome shotgun (WGS) entry which is preliminary data.</text>
</comment>
<evidence type="ECO:0000313" key="2">
    <source>
        <dbReference type="EMBL" id="GFC61562.1"/>
    </source>
</evidence>
<feature type="non-terminal residue" evidence="2">
    <location>
        <position position="264"/>
    </location>
</feature>
<proteinExistence type="predicted"/>
<feature type="region of interest" description="Disordered" evidence="1">
    <location>
        <begin position="1"/>
        <end position="28"/>
    </location>
</feature>
<accession>A0A699Q7Y3</accession>
<name>A0A699Q7Y3_TANCI</name>
<feature type="non-terminal residue" evidence="2">
    <location>
        <position position="1"/>
    </location>
</feature>
<sequence length="264" mass="28205">RPSKPAASHSCRRQPGASHAHADGRTDLPRCPVDGLLALQSDASAQHRQAGRCAGCLERDGDVAATAGRDQPVRGIPQHGHRAALHLAVCRGPARQFAGYQPASPVRRAEPLHGTADRTALAVVSARATRVAEYTLQPLEPTRHDPWAQAMDVQRSGSSSSMLPFEEIEYQGSESEAAAAADGQKSFPTYALHIVNHSPGGYCLAWPKDVPDQLQAGEMIGIQDHGHGWSIAVVRWVRQVRSGGTQMGVELIAPFAQACGMQLL</sequence>
<dbReference type="AlphaFoldDB" id="A0A699Q7Y3"/>
<evidence type="ECO:0000256" key="1">
    <source>
        <dbReference type="SAM" id="MobiDB-lite"/>
    </source>
</evidence>
<organism evidence="2">
    <name type="scientific">Tanacetum cinerariifolium</name>
    <name type="common">Dalmatian daisy</name>
    <name type="synonym">Chrysanthemum cinerariifolium</name>
    <dbReference type="NCBI Taxonomy" id="118510"/>
    <lineage>
        <taxon>Eukaryota</taxon>
        <taxon>Viridiplantae</taxon>
        <taxon>Streptophyta</taxon>
        <taxon>Embryophyta</taxon>
        <taxon>Tracheophyta</taxon>
        <taxon>Spermatophyta</taxon>
        <taxon>Magnoliopsida</taxon>
        <taxon>eudicotyledons</taxon>
        <taxon>Gunneridae</taxon>
        <taxon>Pentapetalae</taxon>
        <taxon>asterids</taxon>
        <taxon>campanulids</taxon>
        <taxon>Asterales</taxon>
        <taxon>Asteraceae</taxon>
        <taxon>Asteroideae</taxon>
        <taxon>Anthemideae</taxon>
        <taxon>Anthemidinae</taxon>
        <taxon>Tanacetum</taxon>
    </lineage>
</organism>
<dbReference type="EMBL" id="BKCJ010990188">
    <property type="protein sequence ID" value="GFC61562.1"/>
    <property type="molecule type" value="Genomic_DNA"/>
</dbReference>
<gene>
    <name evidence="2" type="ORF">Tci_833532</name>
</gene>